<evidence type="ECO:0000313" key="3">
    <source>
        <dbReference type="EMBL" id="MBV6530670.1"/>
    </source>
</evidence>
<dbReference type="EMBL" id="JABUMC010000001">
    <property type="protein sequence ID" value="MBV6545746.1"/>
    <property type="molecule type" value="Genomic_DNA"/>
</dbReference>
<keyword evidence="6" id="KW-1185">Reference proteome</keyword>
<dbReference type="GeneID" id="65548752"/>
<evidence type="ECO:0000313" key="4">
    <source>
        <dbReference type="EMBL" id="MBV6545746.1"/>
    </source>
</evidence>
<dbReference type="InterPro" id="IPR002145">
    <property type="entry name" value="CopG"/>
</dbReference>
<comment type="caution">
    <text evidence="4">The sequence shown here is derived from an EMBL/GenBank/DDBJ whole genome shotgun (WGS) entry which is preliminary data.</text>
</comment>
<evidence type="ECO:0000259" key="2">
    <source>
        <dbReference type="Pfam" id="PF01402"/>
    </source>
</evidence>
<dbReference type="Proteomes" id="UP000732858">
    <property type="component" value="Unassembled WGS sequence"/>
</dbReference>
<evidence type="ECO:0000313" key="5">
    <source>
        <dbReference type="Proteomes" id="UP000732858"/>
    </source>
</evidence>
<dbReference type="NCBIfam" id="NF008671">
    <property type="entry name" value="PRK11675.1"/>
    <property type="match status" value="1"/>
</dbReference>
<protein>
    <submittedName>
        <fullName evidence="4">LexA regulated protein</fullName>
    </submittedName>
</protein>
<dbReference type="EMBL" id="JABULY010000001">
    <property type="protein sequence ID" value="MBV6530670.1"/>
    <property type="molecule type" value="Genomic_DNA"/>
</dbReference>
<organism evidence="4 5">
    <name type="scientific">Ursidibacter maritimus</name>
    <dbReference type="NCBI Taxonomy" id="1331689"/>
    <lineage>
        <taxon>Bacteria</taxon>
        <taxon>Pseudomonadati</taxon>
        <taxon>Pseudomonadota</taxon>
        <taxon>Gammaproteobacteria</taxon>
        <taxon>Pasteurellales</taxon>
        <taxon>Pasteurellaceae</taxon>
        <taxon>Ursidibacter</taxon>
    </lineage>
</organism>
<proteinExistence type="predicted"/>
<sequence length="90" mass="10358">MAKQDSDCITLDLFDSLPKVGRPRSNPLSREQQLRVNKRNQLKRDRSSGLRRIELKLHSDLIQSLEEQALLRGISRGQLIEQILSEHING</sequence>
<feature type="region of interest" description="Disordered" evidence="1">
    <location>
        <begin position="20"/>
        <end position="45"/>
    </location>
</feature>
<accession>A0A949WH94</accession>
<dbReference type="Proteomes" id="UP001196379">
    <property type="component" value="Unassembled WGS sequence"/>
</dbReference>
<name>A0A949WH94_9PAST</name>
<dbReference type="RefSeq" id="WP_157402908.1">
    <property type="nucleotide sequence ID" value="NZ_JABULY010000001.1"/>
</dbReference>
<feature type="domain" description="Ribbon-helix-helix protein CopG" evidence="2">
    <location>
        <begin position="51"/>
        <end position="88"/>
    </location>
</feature>
<evidence type="ECO:0000256" key="1">
    <source>
        <dbReference type="SAM" id="MobiDB-lite"/>
    </source>
</evidence>
<dbReference type="Pfam" id="PF01402">
    <property type="entry name" value="RHH_1"/>
    <property type="match status" value="1"/>
</dbReference>
<dbReference type="GO" id="GO:0006355">
    <property type="term" value="P:regulation of DNA-templated transcription"/>
    <property type="evidence" value="ECO:0007669"/>
    <property type="project" value="InterPro"/>
</dbReference>
<feature type="compositionally biased region" description="Polar residues" evidence="1">
    <location>
        <begin position="26"/>
        <end position="35"/>
    </location>
</feature>
<dbReference type="AlphaFoldDB" id="A0A949WH94"/>
<reference evidence="4 6" key="1">
    <citation type="journal article" date="2021" name="Mol. Ecol.">
        <title>Polar bear-adapted Ursidibacter maritimus are remarkably conserved after generations in captivity.</title>
        <authorList>
            <person name="Espinosa-Gongora C."/>
            <person name="Hansen M.J."/>
            <person name="Bertelsen M.F."/>
            <person name="Bojesen A.M."/>
        </authorList>
    </citation>
    <scope>NUCLEOTIDE SEQUENCE</scope>
    <source>
        <strain evidence="4">Pb43105x</strain>
        <strain evidence="3 6">Pb43106</strain>
    </source>
</reference>
<evidence type="ECO:0000313" key="6">
    <source>
        <dbReference type="Proteomes" id="UP001196379"/>
    </source>
</evidence>
<dbReference type="OrthoDB" id="6105869at2"/>
<gene>
    <name evidence="4" type="primary">ybfE</name>
    <name evidence="3" type="ORF">HT657_00670</name>
    <name evidence="4" type="ORF">HT672_00270</name>
</gene>